<dbReference type="PIRSF" id="PIRSF012608">
    <property type="entry name" value="UCP012608"/>
    <property type="match status" value="1"/>
</dbReference>
<dbReference type="RefSeq" id="WP_380891449.1">
    <property type="nucleotide sequence ID" value="NZ_JBHUDY010000003.1"/>
</dbReference>
<evidence type="ECO:0000313" key="2">
    <source>
        <dbReference type="Proteomes" id="UP001597115"/>
    </source>
</evidence>
<name>A0ABW4I5Z8_9SPHN</name>
<dbReference type="Proteomes" id="UP001597115">
    <property type="component" value="Unassembled WGS sequence"/>
</dbReference>
<sequence>MSEADVREAFRNQAIYCERSGTPVTAAVIRGIEAALDRSTETGRRALDWAGDPRGSGDSVPLRLAGGFHALARADVDERLTALYAGQLDDADAVVRDVLQRFDAQLSPWLGSPPQTNETGRAGPIMAGVLVLAADYGLPFELIELGASAGLNQNLDRFGYRLGETTAGDPASPLQIAPAWDGVSPPAAEVRIVARRAADQAPVPVSDPAQRERLVAYCWADQAERMQRLEAALAIAAEHLPQIEKADAADFVDRVLTEPQAEGACRVVFHTIFWTYLAPDKQARIRDALVRAGERATRERPLAWLRYELNGQGGVAELRLQQWPGGSERHLATGHPHGSKVVWHG</sequence>
<dbReference type="EMBL" id="JBHUDY010000003">
    <property type="protein sequence ID" value="MFD1613389.1"/>
    <property type="molecule type" value="Genomic_DNA"/>
</dbReference>
<comment type="caution">
    <text evidence="1">The sequence shown here is derived from an EMBL/GenBank/DDBJ whole genome shotgun (WGS) entry which is preliminary data.</text>
</comment>
<dbReference type="Pfam" id="PF10094">
    <property type="entry name" value="DUF2332"/>
    <property type="match status" value="1"/>
</dbReference>
<protein>
    <submittedName>
        <fullName evidence="1">DUF2332 domain-containing protein</fullName>
    </submittedName>
</protein>
<evidence type="ECO:0000313" key="1">
    <source>
        <dbReference type="EMBL" id="MFD1613389.1"/>
    </source>
</evidence>
<keyword evidence="2" id="KW-1185">Reference proteome</keyword>
<reference evidence="2" key="1">
    <citation type="journal article" date="2019" name="Int. J. Syst. Evol. Microbiol.">
        <title>The Global Catalogue of Microorganisms (GCM) 10K type strain sequencing project: providing services to taxonomists for standard genome sequencing and annotation.</title>
        <authorList>
            <consortium name="The Broad Institute Genomics Platform"/>
            <consortium name="The Broad Institute Genome Sequencing Center for Infectious Disease"/>
            <person name="Wu L."/>
            <person name="Ma J."/>
        </authorList>
    </citation>
    <scope>NUCLEOTIDE SEQUENCE [LARGE SCALE GENOMIC DNA]</scope>
    <source>
        <strain evidence="2">CGMCC 1.16275</strain>
    </source>
</reference>
<organism evidence="1 2">
    <name type="scientific">Sphingomonas tabacisoli</name>
    <dbReference type="NCBI Taxonomy" id="2249466"/>
    <lineage>
        <taxon>Bacteria</taxon>
        <taxon>Pseudomonadati</taxon>
        <taxon>Pseudomonadota</taxon>
        <taxon>Alphaproteobacteria</taxon>
        <taxon>Sphingomonadales</taxon>
        <taxon>Sphingomonadaceae</taxon>
        <taxon>Sphingomonas</taxon>
    </lineage>
</organism>
<gene>
    <name evidence="1" type="ORF">ACFSCW_16435</name>
</gene>
<accession>A0ABW4I5Z8</accession>
<proteinExistence type="predicted"/>
<dbReference type="InterPro" id="IPR011200">
    <property type="entry name" value="UCP012608"/>
</dbReference>